<feature type="site" description="Important for substrate specificity" evidence="6">
    <location>
        <position position="70"/>
    </location>
</feature>
<dbReference type="InterPro" id="IPR029001">
    <property type="entry name" value="ITPase-like_fam"/>
</dbReference>
<organism evidence="7 8">
    <name type="scientific">Salipaludibacillus neizhouensis</name>
    <dbReference type="NCBI Taxonomy" id="885475"/>
    <lineage>
        <taxon>Bacteria</taxon>
        <taxon>Bacillati</taxon>
        <taxon>Bacillota</taxon>
        <taxon>Bacilli</taxon>
        <taxon>Bacillales</taxon>
        <taxon>Bacillaceae</taxon>
    </lineage>
</organism>
<comment type="cofactor">
    <cofactor evidence="1 6">
        <name>a divalent metal cation</name>
        <dbReference type="ChEBI" id="CHEBI:60240"/>
    </cofactor>
</comment>
<dbReference type="FunFam" id="3.90.950.10:FF:000005">
    <property type="entry name" value="7-methyl-GTP pyrophosphatase"/>
    <property type="match status" value="1"/>
</dbReference>
<comment type="catalytic activity">
    <reaction evidence="6">
        <text>UTP + H2O = UMP + diphosphate + H(+)</text>
        <dbReference type="Rhea" id="RHEA:29395"/>
        <dbReference type="ChEBI" id="CHEBI:15377"/>
        <dbReference type="ChEBI" id="CHEBI:15378"/>
        <dbReference type="ChEBI" id="CHEBI:33019"/>
        <dbReference type="ChEBI" id="CHEBI:46398"/>
        <dbReference type="ChEBI" id="CHEBI:57865"/>
        <dbReference type="EC" id="3.6.1.9"/>
    </reaction>
</comment>
<dbReference type="PIRSF" id="PIRSF006305">
    <property type="entry name" value="Maf"/>
    <property type="match status" value="1"/>
</dbReference>
<sequence length="188" mass="20634">MKPLILASQSPRRKQLLEQAGLSFTVIPSDVEEKLTKKNLPEDLVASLAYQKALNVFERYPGHLVLGSDTVVSLDSHILGKPTDDDDARRMLQMLSGGWHTVLTGVTLLSAEKEVTFVEKTEVNFFSLSEEDISMYIKSGEPVDKAGAYGIQGLGAMLVEKINGDYFAIVGLPIAKVVRALKTFNDHV</sequence>
<dbReference type="GO" id="GO:0005737">
    <property type="term" value="C:cytoplasm"/>
    <property type="evidence" value="ECO:0007669"/>
    <property type="project" value="UniProtKB-SubCell"/>
</dbReference>
<dbReference type="EC" id="3.6.1.9" evidence="6"/>
<comment type="catalytic activity">
    <reaction evidence="6">
        <text>dTTP + H2O = dTMP + diphosphate + H(+)</text>
        <dbReference type="Rhea" id="RHEA:28534"/>
        <dbReference type="ChEBI" id="CHEBI:15377"/>
        <dbReference type="ChEBI" id="CHEBI:15378"/>
        <dbReference type="ChEBI" id="CHEBI:33019"/>
        <dbReference type="ChEBI" id="CHEBI:37568"/>
        <dbReference type="ChEBI" id="CHEBI:63528"/>
        <dbReference type="EC" id="3.6.1.9"/>
    </reaction>
</comment>
<evidence type="ECO:0000256" key="6">
    <source>
        <dbReference type="HAMAP-Rule" id="MF_00528"/>
    </source>
</evidence>
<protein>
    <recommendedName>
        <fullName evidence="6">dTTP/UTP pyrophosphatase</fullName>
        <shortName evidence="6">dTTPase/UTPase</shortName>
        <ecNumber evidence="6">3.6.1.9</ecNumber>
    </recommendedName>
    <alternativeName>
        <fullName evidence="6">Nucleoside triphosphate pyrophosphatase</fullName>
    </alternativeName>
    <alternativeName>
        <fullName evidence="6">Nucleotide pyrophosphatase</fullName>
        <shortName evidence="6">Nucleotide PPase</shortName>
    </alternativeName>
</protein>
<evidence type="ECO:0000256" key="1">
    <source>
        <dbReference type="ARBA" id="ARBA00001968"/>
    </source>
</evidence>
<dbReference type="Proteomes" id="UP000281498">
    <property type="component" value="Unassembled WGS sequence"/>
</dbReference>
<feature type="site" description="Important for substrate specificity" evidence="6">
    <location>
        <position position="152"/>
    </location>
</feature>
<dbReference type="GO" id="GO:0036218">
    <property type="term" value="F:dTTP diphosphatase activity"/>
    <property type="evidence" value="ECO:0007669"/>
    <property type="project" value="RHEA"/>
</dbReference>
<evidence type="ECO:0000256" key="5">
    <source>
        <dbReference type="ARBA" id="ARBA00023080"/>
    </source>
</evidence>
<accession>A0A3A9K0K7</accession>
<feature type="site" description="Important for substrate specificity" evidence="6">
    <location>
        <position position="12"/>
    </location>
</feature>
<comment type="caution">
    <text evidence="6">Lacks conserved residue(s) required for the propagation of feature annotation.</text>
</comment>
<dbReference type="HAMAP" id="MF_00528">
    <property type="entry name" value="Maf"/>
    <property type="match status" value="1"/>
</dbReference>
<comment type="subcellular location">
    <subcellularLocation>
        <location evidence="2 6">Cytoplasm</location>
    </subcellularLocation>
</comment>
<evidence type="ECO:0000256" key="4">
    <source>
        <dbReference type="ARBA" id="ARBA00022801"/>
    </source>
</evidence>
<evidence type="ECO:0000313" key="7">
    <source>
        <dbReference type="EMBL" id="RKL65909.1"/>
    </source>
</evidence>
<name>A0A3A9K0K7_9BACI</name>
<dbReference type="RefSeq" id="WP_110935015.1">
    <property type="nucleotide sequence ID" value="NZ_KZ614146.1"/>
</dbReference>
<dbReference type="SUPFAM" id="SSF52972">
    <property type="entry name" value="ITPase-like"/>
    <property type="match status" value="1"/>
</dbReference>
<evidence type="ECO:0000313" key="8">
    <source>
        <dbReference type="Proteomes" id="UP000281498"/>
    </source>
</evidence>
<keyword evidence="8" id="KW-1185">Reference proteome</keyword>
<dbReference type="GO" id="GO:0009117">
    <property type="term" value="P:nucleotide metabolic process"/>
    <property type="evidence" value="ECO:0007669"/>
    <property type="project" value="UniProtKB-KW"/>
</dbReference>
<evidence type="ECO:0000256" key="3">
    <source>
        <dbReference type="ARBA" id="ARBA00022490"/>
    </source>
</evidence>
<dbReference type="CDD" id="cd00555">
    <property type="entry name" value="Maf"/>
    <property type="match status" value="1"/>
</dbReference>
<dbReference type="AlphaFoldDB" id="A0A3A9K0K7"/>
<proteinExistence type="inferred from homology"/>
<gene>
    <name evidence="7" type="ORF">CR203_17705</name>
</gene>
<comment type="similarity">
    <text evidence="6">Belongs to the Maf family. YhdE subfamily.</text>
</comment>
<comment type="caution">
    <text evidence="7">The sequence shown here is derived from an EMBL/GenBank/DDBJ whole genome shotgun (WGS) entry which is preliminary data.</text>
</comment>
<dbReference type="Gene3D" id="3.90.950.10">
    <property type="match status" value="1"/>
</dbReference>
<dbReference type="GO" id="GO:0036221">
    <property type="term" value="F:UTP diphosphatase activity"/>
    <property type="evidence" value="ECO:0007669"/>
    <property type="project" value="RHEA"/>
</dbReference>
<keyword evidence="5 6" id="KW-0546">Nucleotide metabolism</keyword>
<dbReference type="Pfam" id="PF02545">
    <property type="entry name" value="Maf"/>
    <property type="match status" value="1"/>
</dbReference>
<dbReference type="InterPro" id="IPR003697">
    <property type="entry name" value="Maf-like"/>
</dbReference>
<keyword evidence="4 6" id="KW-0378">Hydrolase</keyword>
<keyword evidence="3 6" id="KW-0963">Cytoplasm</keyword>
<evidence type="ECO:0000256" key="2">
    <source>
        <dbReference type="ARBA" id="ARBA00004496"/>
    </source>
</evidence>
<comment type="function">
    <text evidence="6">Nucleoside triphosphate pyrophosphatase that hydrolyzes dTTP and UTP. May have a dual role in cell division arrest and in preventing the incorporation of modified nucleotides into cellular nucleic acids.</text>
</comment>
<reference evidence="7 8" key="1">
    <citation type="submission" date="2017-10" db="EMBL/GenBank/DDBJ databases">
        <title>Bacillus sp. nov., a halophilic bacterium isolated from a Keqin Lake.</title>
        <authorList>
            <person name="Wang H."/>
        </authorList>
    </citation>
    <scope>NUCLEOTIDE SEQUENCE [LARGE SCALE GENOMIC DNA]</scope>
    <source>
        <strain evidence="7 8">KCTC 13187</strain>
    </source>
</reference>
<dbReference type="NCBIfam" id="TIGR00172">
    <property type="entry name" value="maf"/>
    <property type="match status" value="1"/>
</dbReference>
<feature type="active site" description="Proton acceptor" evidence="6">
    <location>
        <position position="69"/>
    </location>
</feature>
<dbReference type="EMBL" id="PDOE01000010">
    <property type="protein sequence ID" value="RKL65909.1"/>
    <property type="molecule type" value="Genomic_DNA"/>
</dbReference>
<dbReference type="PANTHER" id="PTHR43213">
    <property type="entry name" value="BIFUNCTIONAL DTTP/UTP PYROPHOSPHATASE/METHYLTRANSFERASE PROTEIN-RELATED"/>
    <property type="match status" value="1"/>
</dbReference>
<dbReference type="OrthoDB" id="9807767at2"/>
<dbReference type="PANTHER" id="PTHR43213:SF5">
    <property type="entry name" value="BIFUNCTIONAL DTTP_UTP PYROPHOSPHATASE_METHYLTRANSFERASE PROTEIN-RELATED"/>
    <property type="match status" value="1"/>
</dbReference>